<gene>
    <name evidence="1" type="ORF">MIMGU_mgv1a017572mg</name>
</gene>
<dbReference type="AlphaFoldDB" id="A0A022QZE7"/>
<evidence type="ECO:0000313" key="1">
    <source>
        <dbReference type="EMBL" id="EYU33336.1"/>
    </source>
</evidence>
<dbReference type="Proteomes" id="UP000030748">
    <property type="component" value="Unassembled WGS sequence"/>
</dbReference>
<proteinExistence type="predicted"/>
<accession>A0A022QZE7</accession>
<reference evidence="1 2" key="1">
    <citation type="journal article" date="2013" name="Proc. Natl. Acad. Sci. U.S.A.">
        <title>Fine-scale variation in meiotic recombination in Mimulus inferred from population shotgun sequencing.</title>
        <authorList>
            <person name="Hellsten U."/>
            <person name="Wright K.M."/>
            <person name="Jenkins J."/>
            <person name="Shu S."/>
            <person name="Yuan Y."/>
            <person name="Wessler S.R."/>
            <person name="Schmutz J."/>
            <person name="Willis J.H."/>
            <person name="Rokhsar D.S."/>
        </authorList>
    </citation>
    <scope>NUCLEOTIDE SEQUENCE [LARGE SCALE GENOMIC DNA]</scope>
    <source>
        <strain evidence="2">cv. DUN x IM62</strain>
    </source>
</reference>
<keyword evidence="2" id="KW-1185">Reference proteome</keyword>
<evidence type="ECO:0000313" key="2">
    <source>
        <dbReference type="Proteomes" id="UP000030748"/>
    </source>
</evidence>
<protein>
    <submittedName>
        <fullName evidence="1">Uncharacterized protein</fullName>
    </submittedName>
</protein>
<organism evidence="1 2">
    <name type="scientific">Erythranthe guttata</name>
    <name type="common">Yellow monkey flower</name>
    <name type="synonym">Mimulus guttatus</name>
    <dbReference type="NCBI Taxonomy" id="4155"/>
    <lineage>
        <taxon>Eukaryota</taxon>
        <taxon>Viridiplantae</taxon>
        <taxon>Streptophyta</taxon>
        <taxon>Embryophyta</taxon>
        <taxon>Tracheophyta</taxon>
        <taxon>Spermatophyta</taxon>
        <taxon>Magnoliopsida</taxon>
        <taxon>eudicotyledons</taxon>
        <taxon>Gunneridae</taxon>
        <taxon>Pentapetalae</taxon>
        <taxon>asterids</taxon>
        <taxon>lamiids</taxon>
        <taxon>Lamiales</taxon>
        <taxon>Phrymaceae</taxon>
        <taxon>Erythranthe</taxon>
    </lineage>
</organism>
<name>A0A022QZE7_ERYGU</name>
<dbReference type="EMBL" id="KI630776">
    <property type="protein sequence ID" value="EYU33336.1"/>
    <property type="molecule type" value="Genomic_DNA"/>
</dbReference>
<sequence>MYNFGALIKAYKEIIFICKKKNEFLCVPTFYASPTVHQLIWFTFFNQITNFQLRVKLSATHHNPRN</sequence>